<dbReference type="InterPro" id="IPR000719">
    <property type="entry name" value="Prot_kinase_dom"/>
</dbReference>
<dbReference type="GO" id="GO:0004672">
    <property type="term" value="F:protein kinase activity"/>
    <property type="evidence" value="ECO:0007669"/>
    <property type="project" value="InterPro"/>
</dbReference>
<name>A0A6C0F1J3_9ZZZZ</name>
<dbReference type="PROSITE" id="PS50011">
    <property type="entry name" value="PROTEIN_KINASE_DOM"/>
    <property type="match status" value="1"/>
</dbReference>
<proteinExistence type="predicted"/>
<dbReference type="SUPFAM" id="SSF56112">
    <property type="entry name" value="Protein kinase-like (PK-like)"/>
    <property type="match status" value="1"/>
</dbReference>
<sequence length="267" mass="31264">MAKIQPIEKVDFKLPIIKNKDIVLSEDSNDSSIIPYRTYRDGMYTYLIYSVSQNGKTLRQFIKDLNTQKPKRSFRQTFRKQLIIKPVDILLQLIDACDYLLTNNKILSQSHINPDLIWVEYDHDHKITVKFIDTLDFSVMTDICGQGTMYLSPELLGKQNHVTFYAEESNQINKQKSLKRYDTRPSTISSVYSLGLVMYFMVTNEDPYVGSRIHVSERPHLGHLNPDYSKLIYIATNPDPKHRPTLKEFRDMIVDIGKPTSMWWWCM</sequence>
<evidence type="ECO:0000313" key="2">
    <source>
        <dbReference type="EMBL" id="QHT35366.1"/>
    </source>
</evidence>
<reference evidence="2" key="1">
    <citation type="journal article" date="2020" name="Nature">
        <title>Giant virus diversity and host interactions through global metagenomics.</title>
        <authorList>
            <person name="Schulz F."/>
            <person name="Roux S."/>
            <person name="Paez-Espino D."/>
            <person name="Jungbluth S."/>
            <person name="Walsh D.A."/>
            <person name="Denef V.J."/>
            <person name="McMahon K.D."/>
            <person name="Konstantinidis K.T."/>
            <person name="Eloe-Fadrosh E.A."/>
            <person name="Kyrpides N.C."/>
            <person name="Woyke T."/>
        </authorList>
    </citation>
    <scope>NUCLEOTIDE SEQUENCE</scope>
    <source>
        <strain evidence="2">GVMAG-M-3300009180-1</strain>
    </source>
</reference>
<dbReference type="PANTHER" id="PTHR44305">
    <property type="entry name" value="SI:DKEY-192D15.2-RELATED"/>
    <property type="match status" value="1"/>
</dbReference>
<dbReference type="InterPro" id="IPR053083">
    <property type="entry name" value="TF_kinase-domain_protein"/>
</dbReference>
<dbReference type="Gene3D" id="1.10.510.10">
    <property type="entry name" value="Transferase(Phosphotransferase) domain 1"/>
    <property type="match status" value="1"/>
</dbReference>
<protein>
    <recommendedName>
        <fullName evidence="1">Protein kinase domain-containing protein</fullName>
    </recommendedName>
</protein>
<evidence type="ECO:0000259" key="1">
    <source>
        <dbReference type="PROSITE" id="PS50011"/>
    </source>
</evidence>
<dbReference type="EMBL" id="MN739020">
    <property type="protein sequence ID" value="QHT35366.1"/>
    <property type="molecule type" value="Genomic_DNA"/>
</dbReference>
<dbReference type="GO" id="GO:0005524">
    <property type="term" value="F:ATP binding"/>
    <property type="evidence" value="ECO:0007669"/>
    <property type="project" value="InterPro"/>
</dbReference>
<accession>A0A6C0F1J3</accession>
<feature type="domain" description="Protein kinase" evidence="1">
    <location>
        <begin position="1"/>
        <end position="254"/>
    </location>
</feature>
<organism evidence="2">
    <name type="scientific">viral metagenome</name>
    <dbReference type="NCBI Taxonomy" id="1070528"/>
    <lineage>
        <taxon>unclassified sequences</taxon>
        <taxon>metagenomes</taxon>
        <taxon>organismal metagenomes</taxon>
    </lineage>
</organism>
<dbReference type="InterPro" id="IPR011009">
    <property type="entry name" value="Kinase-like_dom_sf"/>
</dbReference>
<dbReference type="AlphaFoldDB" id="A0A6C0F1J3"/>